<keyword evidence="3" id="KW-1133">Transmembrane helix</keyword>
<evidence type="ECO:0000256" key="1">
    <source>
        <dbReference type="ARBA" id="ARBA00010266"/>
    </source>
</evidence>
<keyword evidence="3" id="KW-0812">Transmembrane</keyword>
<dbReference type="InterPro" id="IPR051056">
    <property type="entry name" value="Glycosyl_Hydrolase_73"/>
</dbReference>
<sequence>METQFLAKKKRRSKKNNSQGVATLIFLLALFVIGGGLGVRYVMNNIESRQEQANKPTNSETPEQRQQRKFIDSVAKPAINVYKDNHQVLPSIVVAQAIIESNWGHSQLYQQANNPFGIKGSYNGRTKSFPTTEYINGKEERINANFRVYPNLEASILDHDAVVAQQFLPAHVTNYRTAAKLLQQNGYATDPTYAKKLINVINTYSLNRFDGY</sequence>
<protein>
    <submittedName>
        <fullName evidence="5">Glycoside hydrolase family 73 protein</fullName>
    </submittedName>
</protein>
<dbReference type="Gene3D" id="1.10.530.10">
    <property type="match status" value="1"/>
</dbReference>
<dbReference type="InterPro" id="IPR002901">
    <property type="entry name" value="MGlyc_endo_b_GlcNAc-like_dom"/>
</dbReference>
<evidence type="ECO:0000256" key="2">
    <source>
        <dbReference type="ARBA" id="ARBA00022801"/>
    </source>
</evidence>
<evidence type="ECO:0000313" key="5">
    <source>
        <dbReference type="EMBL" id="NLR19058.1"/>
    </source>
</evidence>
<keyword evidence="2 5" id="KW-0378">Hydrolase</keyword>
<keyword evidence="6" id="KW-1185">Reference proteome</keyword>
<evidence type="ECO:0000313" key="6">
    <source>
        <dbReference type="Proteomes" id="UP000763447"/>
    </source>
</evidence>
<accession>A0ABX1L1V2</accession>
<dbReference type="Pfam" id="PF01832">
    <property type="entry name" value="Glucosaminidase"/>
    <property type="match status" value="1"/>
</dbReference>
<feature type="domain" description="Mannosyl-glycoprotein endo-beta-N-acetylglucosamidase-like" evidence="4">
    <location>
        <begin position="60"/>
        <end position="210"/>
    </location>
</feature>
<feature type="transmembrane region" description="Helical" evidence="3">
    <location>
        <begin position="21"/>
        <end position="43"/>
    </location>
</feature>
<dbReference type="Gene3D" id="4.10.80.30">
    <property type="entry name" value="DNA polymerase, domain 6"/>
    <property type="match status" value="1"/>
</dbReference>
<keyword evidence="3" id="KW-0472">Membrane</keyword>
<organism evidence="5 6">
    <name type="scientific">Secundilactobacillus angelensis</name>
    <dbReference type="NCBI Taxonomy" id="2722706"/>
    <lineage>
        <taxon>Bacteria</taxon>
        <taxon>Bacillati</taxon>
        <taxon>Bacillota</taxon>
        <taxon>Bacilli</taxon>
        <taxon>Lactobacillales</taxon>
        <taxon>Lactobacillaceae</taxon>
        <taxon>Secundilactobacillus</taxon>
    </lineage>
</organism>
<reference evidence="5 6" key="1">
    <citation type="submission" date="2020-04" db="EMBL/GenBank/DDBJ databases">
        <title>A novel species of genus Lactobacillus that was isolated from fermented food Zha-chili.</title>
        <authorList>
            <person name="Zhang Z."/>
        </authorList>
    </citation>
    <scope>NUCLEOTIDE SEQUENCE [LARGE SCALE GENOMIC DNA]</scope>
    <source>
        <strain evidence="6">HBUAS51383</strain>
    </source>
</reference>
<dbReference type="Proteomes" id="UP000763447">
    <property type="component" value="Unassembled WGS sequence"/>
</dbReference>
<dbReference type="EMBL" id="JAAXLJ010000016">
    <property type="protein sequence ID" value="NLR19058.1"/>
    <property type="molecule type" value="Genomic_DNA"/>
</dbReference>
<dbReference type="PANTHER" id="PTHR33308">
    <property type="entry name" value="PEPTIDOGLYCAN HYDROLASE FLGJ"/>
    <property type="match status" value="1"/>
</dbReference>
<gene>
    <name evidence="5" type="ORF">HC026_09060</name>
</gene>
<dbReference type="GO" id="GO:0016787">
    <property type="term" value="F:hydrolase activity"/>
    <property type="evidence" value="ECO:0007669"/>
    <property type="project" value="UniProtKB-KW"/>
</dbReference>
<evidence type="ECO:0000256" key="3">
    <source>
        <dbReference type="SAM" id="Phobius"/>
    </source>
</evidence>
<evidence type="ECO:0000259" key="4">
    <source>
        <dbReference type="SMART" id="SM00047"/>
    </source>
</evidence>
<comment type="similarity">
    <text evidence="1">Belongs to the glycosyl hydrolase 73 family.</text>
</comment>
<proteinExistence type="inferred from homology"/>
<name>A0ABX1L1V2_9LACO</name>
<dbReference type="SMART" id="SM00047">
    <property type="entry name" value="LYZ2"/>
    <property type="match status" value="1"/>
</dbReference>
<dbReference type="PANTHER" id="PTHR33308:SF9">
    <property type="entry name" value="PEPTIDOGLYCAN HYDROLASE FLGJ"/>
    <property type="match status" value="1"/>
</dbReference>
<comment type="caution">
    <text evidence="5">The sequence shown here is derived from an EMBL/GenBank/DDBJ whole genome shotgun (WGS) entry which is preliminary data.</text>
</comment>